<dbReference type="SUPFAM" id="SSF63380">
    <property type="entry name" value="Riboflavin synthase domain-like"/>
    <property type="match status" value="1"/>
</dbReference>
<evidence type="ECO:0000313" key="16">
    <source>
        <dbReference type="Proteomes" id="UP000596932"/>
    </source>
</evidence>
<dbReference type="SUPFAM" id="SSF52343">
    <property type="entry name" value="Ferredoxin reductase-like, C-terminal NADP-linked domain"/>
    <property type="match status" value="1"/>
</dbReference>
<keyword evidence="3" id="KW-0285">Flavoprotein</keyword>
<evidence type="ECO:0000256" key="2">
    <source>
        <dbReference type="ARBA" id="ARBA00004141"/>
    </source>
</evidence>
<feature type="transmembrane region" description="Helical" evidence="13">
    <location>
        <begin position="37"/>
        <end position="57"/>
    </location>
</feature>
<dbReference type="Pfam" id="PF08022">
    <property type="entry name" value="FAD_binding_8"/>
    <property type="match status" value="1"/>
</dbReference>
<dbReference type="Pfam" id="PF01794">
    <property type="entry name" value="Ferric_reduct"/>
    <property type="match status" value="1"/>
</dbReference>
<dbReference type="InterPro" id="IPR039261">
    <property type="entry name" value="FNR_nucleotide-bd"/>
</dbReference>
<feature type="transmembrane region" description="Helical" evidence="13">
    <location>
        <begin position="133"/>
        <end position="150"/>
    </location>
</feature>
<dbReference type="PANTHER" id="PTHR47354">
    <property type="entry name" value="NADH OXIDOREDUCTASE HCR"/>
    <property type="match status" value="1"/>
</dbReference>
<keyword evidence="11" id="KW-0411">Iron-sulfur</keyword>
<evidence type="ECO:0000256" key="10">
    <source>
        <dbReference type="ARBA" id="ARBA00023004"/>
    </source>
</evidence>
<dbReference type="GO" id="GO:0016491">
    <property type="term" value="F:oxidoreductase activity"/>
    <property type="evidence" value="ECO:0007669"/>
    <property type="project" value="UniProtKB-KW"/>
</dbReference>
<keyword evidence="8 13" id="KW-1133">Transmembrane helix</keyword>
<organism evidence="15 16">
    <name type="scientific">Pseudomonas chaetocerotis</name>
    <dbReference type="NCBI Taxonomy" id="2758695"/>
    <lineage>
        <taxon>Bacteria</taxon>
        <taxon>Pseudomonadati</taxon>
        <taxon>Pseudomonadota</taxon>
        <taxon>Gammaproteobacteria</taxon>
        <taxon>Pseudomonadales</taxon>
        <taxon>Pseudomonadaceae</taxon>
        <taxon>Pseudomonas</taxon>
    </lineage>
</organism>
<dbReference type="Proteomes" id="UP000596932">
    <property type="component" value="Unassembled WGS sequence"/>
</dbReference>
<evidence type="ECO:0000313" key="15">
    <source>
        <dbReference type="EMBL" id="MBG0834201.1"/>
    </source>
</evidence>
<keyword evidence="9" id="KW-0560">Oxidoreductase</keyword>
<keyword evidence="5" id="KW-0001">2Fe-2S</keyword>
<comment type="subcellular location">
    <subcellularLocation>
        <location evidence="2">Membrane</location>
        <topology evidence="2">Multi-pass membrane protein</topology>
    </subcellularLocation>
</comment>
<dbReference type="PANTHER" id="PTHR47354:SF8">
    <property type="entry name" value="1,2-PHENYLACETYL-COA EPOXIDASE, SUBUNIT E"/>
    <property type="match status" value="1"/>
</dbReference>
<evidence type="ECO:0000256" key="11">
    <source>
        <dbReference type="ARBA" id="ARBA00023014"/>
    </source>
</evidence>
<name>A0A931CUJ8_9PSED</name>
<evidence type="ECO:0000256" key="1">
    <source>
        <dbReference type="ARBA" id="ARBA00001974"/>
    </source>
</evidence>
<feature type="domain" description="FAD-binding FR-type" evidence="14">
    <location>
        <begin position="212"/>
        <end position="310"/>
    </location>
</feature>
<evidence type="ECO:0000256" key="3">
    <source>
        <dbReference type="ARBA" id="ARBA00022630"/>
    </source>
</evidence>
<dbReference type="PROSITE" id="PS51384">
    <property type="entry name" value="FAD_FR"/>
    <property type="match status" value="1"/>
</dbReference>
<dbReference type="InterPro" id="IPR013112">
    <property type="entry name" value="FAD-bd_8"/>
</dbReference>
<evidence type="ECO:0000256" key="4">
    <source>
        <dbReference type="ARBA" id="ARBA00022692"/>
    </source>
</evidence>
<dbReference type="RefSeq" id="WP_196473879.1">
    <property type="nucleotide sequence ID" value="NZ_JACFYX020000001.1"/>
</dbReference>
<evidence type="ECO:0000259" key="14">
    <source>
        <dbReference type="PROSITE" id="PS51384"/>
    </source>
</evidence>
<evidence type="ECO:0000256" key="5">
    <source>
        <dbReference type="ARBA" id="ARBA00022714"/>
    </source>
</evidence>
<dbReference type="PRINTS" id="PR00410">
    <property type="entry name" value="PHEHYDRXLASE"/>
</dbReference>
<comment type="caution">
    <text evidence="15">The sequence shown here is derived from an EMBL/GenBank/DDBJ whole genome shotgun (WGS) entry which is preliminary data.</text>
</comment>
<dbReference type="GO" id="GO:0051537">
    <property type="term" value="F:2 iron, 2 sulfur cluster binding"/>
    <property type="evidence" value="ECO:0007669"/>
    <property type="project" value="UniProtKB-KW"/>
</dbReference>
<proteinExistence type="predicted"/>
<sequence>MKRWFSLALVLPTAIWLISMLPQGGPGSDFWTLRGNSIILSGIVAYSLMAFITLLATRPMWLEGLLGGLDQSYRLHKWLGITAGVLVFVHWMMEIVPKSMAKAGWLTRPAKSGNAPERIFEFLRDPAKDIGEWLGYIAITLVLLALIKYIPYHWFRRLHKVFPLVFIAATFHAIVLLPDALWPTLSGVWVVIVALAGCLAALAILFGLDQRGKHYAGSVQNIVRHADGVMEIHCRLDDDHLRFKPGQFAFVRFANTKDPHPFSIASSDTDPRNISFCVKVLGDDTLRLMQSLTIGSRMQLEGPYGRFTFADGDSAQVWVGGGVGVAPFISRLEHLAAEPAAQRSDSDLHFFFCTPEQSPLNRRVADLCQRAGVHLHLIHQSRDGNLDLEKIRTTTGGLHEASLWFCGPFGLGDRLLQEWSACGLPDARFHREYFRMR</sequence>
<evidence type="ECO:0000256" key="13">
    <source>
        <dbReference type="SAM" id="Phobius"/>
    </source>
</evidence>
<feature type="transmembrane region" description="Helical" evidence="13">
    <location>
        <begin position="78"/>
        <end position="96"/>
    </location>
</feature>
<protein>
    <submittedName>
        <fullName evidence="15">Ferric reductase-like transmembrane domain-containing protein</fullName>
    </submittedName>
</protein>
<dbReference type="EMBL" id="JACFYX010000002">
    <property type="protein sequence ID" value="MBG0834201.1"/>
    <property type="molecule type" value="Genomic_DNA"/>
</dbReference>
<keyword evidence="12 13" id="KW-0472">Membrane</keyword>
<evidence type="ECO:0000256" key="7">
    <source>
        <dbReference type="ARBA" id="ARBA00022827"/>
    </source>
</evidence>
<reference evidence="15" key="1">
    <citation type="submission" date="2020-07" db="EMBL/GenBank/DDBJ databases">
        <title>Pseudomonas chaetoceroseae sp. nov., a new member of the Pseudomonas oleovorans group isolated from a culture of Chaetoceros calcitrans.</title>
        <authorList>
            <person name="Girard L."/>
            <person name="Lood C."/>
            <person name="De Mot R."/>
            <person name="Baudart J."/>
        </authorList>
    </citation>
    <scope>NUCLEOTIDE SEQUENCE</scope>
    <source>
        <strain evidence="15">536</strain>
    </source>
</reference>
<dbReference type="Gene3D" id="3.40.50.80">
    <property type="entry name" value="Nucleotide-binding domain of ferredoxin-NADP reductase (FNR) module"/>
    <property type="match status" value="1"/>
</dbReference>
<keyword evidence="10" id="KW-0408">Iron</keyword>
<evidence type="ECO:0000256" key="12">
    <source>
        <dbReference type="ARBA" id="ARBA00023136"/>
    </source>
</evidence>
<dbReference type="Gene3D" id="2.40.30.10">
    <property type="entry name" value="Translation factors"/>
    <property type="match status" value="1"/>
</dbReference>
<comment type="cofactor">
    <cofactor evidence="1">
        <name>FAD</name>
        <dbReference type="ChEBI" id="CHEBI:57692"/>
    </cofactor>
</comment>
<dbReference type="GO" id="GO:0016020">
    <property type="term" value="C:membrane"/>
    <property type="evidence" value="ECO:0007669"/>
    <property type="project" value="UniProtKB-SubCell"/>
</dbReference>
<dbReference type="InterPro" id="IPR013130">
    <property type="entry name" value="Fe3_Rdtase_TM_dom"/>
</dbReference>
<dbReference type="InterPro" id="IPR017927">
    <property type="entry name" value="FAD-bd_FR_type"/>
</dbReference>
<gene>
    <name evidence="15" type="ORF">H3221_03635</name>
</gene>
<keyword evidence="6" id="KW-0479">Metal-binding</keyword>
<feature type="transmembrane region" description="Helical" evidence="13">
    <location>
        <begin position="162"/>
        <end position="182"/>
    </location>
</feature>
<dbReference type="InterPro" id="IPR050415">
    <property type="entry name" value="MRET"/>
</dbReference>
<evidence type="ECO:0000256" key="8">
    <source>
        <dbReference type="ARBA" id="ARBA00022989"/>
    </source>
</evidence>
<accession>A0A931CUJ8</accession>
<feature type="transmembrane region" description="Helical" evidence="13">
    <location>
        <begin position="188"/>
        <end position="208"/>
    </location>
</feature>
<keyword evidence="4 13" id="KW-0812">Transmembrane</keyword>
<keyword evidence="16" id="KW-1185">Reference proteome</keyword>
<dbReference type="InterPro" id="IPR017938">
    <property type="entry name" value="Riboflavin_synthase-like_b-brl"/>
</dbReference>
<evidence type="ECO:0000256" key="6">
    <source>
        <dbReference type="ARBA" id="ARBA00022723"/>
    </source>
</evidence>
<evidence type="ECO:0000256" key="9">
    <source>
        <dbReference type="ARBA" id="ARBA00023002"/>
    </source>
</evidence>
<keyword evidence="7" id="KW-0274">FAD</keyword>
<dbReference type="GO" id="GO:0046872">
    <property type="term" value="F:metal ion binding"/>
    <property type="evidence" value="ECO:0007669"/>
    <property type="project" value="UniProtKB-KW"/>
</dbReference>
<dbReference type="GO" id="GO:0050660">
    <property type="term" value="F:flavin adenine dinucleotide binding"/>
    <property type="evidence" value="ECO:0007669"/>
    <property type="project" value="TreeGrafter"/>
</dbReference>
<dbReference type="AlphaFoldDB" id="A0A931CUJ8"/>